<evidence type="ECO:0000256" key="1">
    <source>
        <dbReference type="SAM" id="Phobius"/>
    </source>
</evidence>
<keyword evidence="1" id="KW-1133">Transmembrane helix</keyword>
<accession>A0A330MEW6</accession>
<protein>
    <submittedName>
        <fullName evidence="2">Uncharacterized protein</fullName>
    </submittedName>
</protein>
<organism evidence="2 3">
    <name type="scientific">Shewanella benthica</name>
    <dbReference type="NCBI Taxonomy" id="43661"/>
    <lineage>
        <taxon>Bacteria</taxon>
        <taxon>Pseudomonadati</taxon>
        <taxon>Pseudomonadota</taxon>
        <taxon>Gammaproteobacteria</taxon>
        <taxon>Alteromonadales</taxon>
        <taxon>Shewanellaceae</taxon>
        <taxon>Shewanella</taxon>
    </lineage>
</organism>
<name>A0A330MEW6_9GAMM</name>
<evidence type="ECO:0000313" key="3">
    <source>
        <dbReference type="Proteomes" id="UP000250123"/>
    </source>
</evidence>
<dbReference type="KEGG" id="sbk:SHEWBE_4397"/>
<keyword evidence="1" id="KW-0812">Transmembrane</keyword>
<proteinExistence type="predicted"/>
<sequence length="51" mass="5793">MSYFDRGPEETYADVRKIGTRVTLVFKNVNAKAIKIGLIFGVLFYAVFSFV</sequence>
<keyword evidence="1" id="KW-0472">Membrane</keyword>
<gene>
    <name evidence="2" type="ORF">SHEWBE_4397</name>
</gene>
<feature type="transmembrane region" description="Helical" evidence="1">
    <location>
        <begin position="33"/>
        <end position="50"/>
    </location>
</feature>
<dbReference type="AlphaFoldDB" id="A0A330MEW6"/>
<evidence type="ECO:0000313" key="2">
    <source>
        <dbReference type="EMBL" id="SQH78357.1"/>
    </source>
</evidence>
<dbReference type="RefSeq" id="WP_231926369.1">
    <property type="nucleotide sequence ID" value="NZ_LS483452.1"/>
</dbReference>
<dbReference type="Proteomes" id="UP000250123">
    <property type="component" value="Chromosome SHEWBE"/>
</dbReference>
<reference evidence="3" key="1">
    <citation type="submission" date="2018-06" db="EMBL/GenBank/DDBJ databases">
        <authorList>
            <person name="Cea G.-C."/>
            <person name="William W."/>
        </authorList>
    </citation>
    <scope>NUCLEOTIDE SEQUENCE [LARGE SCALE GENOMIC DNA]</scope>
    <source>
        <strain evidence="3">DB21MT-2</strain>
    </source>
</reference>
<dbReference type="EMBL" id="LS483452">
    <property type="protein sequence ID" value="SQH78357.1"/>
    <property type="molecule type" value="Genomic_DNA"/>
</dbReference>